<dbReference type="GO" id="GO:0051536">
    <property type="term" value="F:iron-sulfur cluster binding"/>
    <property type="evidence" value="ECO:0007669"/>
    <property type="project" value="UniProtKB-KW"/>
</dbReference>
<evidence type="ECO:0000313" key="8">
    <source>
        <dbReference type="Proteomes" id="UP000176504"/>
    </source>
</evidence>
<evidence type="ECO:0000313" key="7">
    <source>
        <dbReference type="EMBL" id="OGC55849.1"/>
    </source>
</evidence>
<evidence type="ECO:0000256" key="3">
    <source>
        <dbReference type="ARBA" id="ARBA00022982"/>
    </source>
</evidence>
<keyword evidence="1 6" id="KW-0813">Transport</keyword>
<keyword evidence="5 6" id="KW-0411">Iron-sulfur</keyword>
<dbReference type="GO" id="GO:0009055">
    <property type="term" value="F:electron transfer activity"/>
    <property type="evidence" value="ECO:0007669"/>
    <property type="project" value="UniProtKB-UniRule"/>
</dbReference>
<dbReference type="Gene3D" id="3.30.70.20">
    <property type="match status" value="1"/>
</dbReference>
<keyword evidence="2 6" id="KW-0479">Metal-binding</keyword>
<dbReference type="PANTHER" id="PTHR36923">
    <property type="entry name" value="FERREDOXIN"/>
    <property type="match status" value="1"/>
</dbReference>
<dbReference type="Proteomes" id="UP000176504">
    <property type="component" value="Unassembled WGS sequence"/>
</dbReference>
<keyword evidence="3 6" id="KW-0249">Electron transport</keyword>
<dbReference type="SUPFAM" id="SSF54862">
    <property type="entry name" value="4Fe-4S ferredoxins"/>
    <property type="match status" value="1"/>
</dbReference>
<dbReference type="InterPro" id="IPR001080">
    <property type="entry name" value="3Fe4S_ferredoxin"/>
</dbReference>
<comment type="caution">
    <text evidence="7">The sequence shown here is derived from an EMBL/GenBank/DDBJ whole genome shotgun (WGS) entry which is preliminary data.</text>
</comment>
<accession>A0A1F4VFF1</accession>
<dbReference type="PANTHER" id="PTHR36923:SF3">
    <property type="entry name" value="FERREDOXIN"/>
    <property type="match status" value="1"/>
</dbReference>
<dbReference type="EMBL" id="MEVI01000001">
    <property type="protein sequence ID" value="OGC55849.1"/>
    <property type="molecule type" value="Genomic_DNA"/>
</dbReference>
<organism evidence="7 8">
    <name type="scientific">candidate division WWE3 bacterium RIFCSPLOWO2_01_FULL_41_18</name>
    <dbReference type="NCBI Taxonomy" id="1802625"/>
    <lineage>
        <taxon>Bacteria</taxon>
        <taxon>Katanobacteria</taxon>
    </lineage>
</organism>
<name>A0A1F4VFF1_UNCKA</name>
<dbReference type="GO" id="GO:0005506">
    <property type="term" value="F:iron ion binding"/>
    <property type="evidence" value="ECO:0007669"/>
    <property type="project" value="UniProtKB-UniRule"/>
</dbReference>
<proteinExistence type="predicted"/>
<reference evidence="7 8" key="1">
    <citation type="journal article" date="2016" name="Nat. Commun.">
        <title>Thousands of microbial genomes shed light on interconnected biogeochemical processes in an aquifer system.</title>
        <authorList>
            <person name="Anantharaman K."/>
            <person name="Brown C.T."/>
            <person name="Hug L.A."/>
            <person name="Sharon I."/>
            <person name="Castelle C.J."/>
            <person name="Probst A.J."/>
            <person name="Thomas B.C."/>
            <person name="Singh A."/>
            <person name="Wilkins M.J."/>
            <person name="Karaoz U."/>
            <person name="Brodie E.L."/>
            <person name="Williams K.H."/>
            <person name="Hubbard S.S."/>
            <person name="Banfield J.F."/>
        </authorList>
    </citation>
    <scope>NUCLEOTIDE SEQUENCE [LARGE SCALE GENOMIC DNA]</scope>
</reference>
<evidence type="ECO:0000256" key="5">
    <source>
        <dbReference type="ARBA" id="ARBA00023014"/>
    </source>
</evidence>
<dbReference type="InterPro" id="IPR051269">
    <property type="entry name" value="Fe-S_cluster_ET"/>
</dbReference>
<evidence type="ECO:0000256" key="1">
    <source>
        <dbReference type="ARBA" id="ARBA00022448"/>
    </source>
</evidence>
<gene>
    <name evidence="7" type="ORF">A3A78_02315</name>
</gene>
<keyword evidence="4 6" id="KW-0408">Iron</keyword>
<evidence type="ECO:0000256" key="2">
    <source>
        <dbReference type="ARBA" id="ARBA00022723"/>
    </source>
</evidence>
<protein>
    <recommendedName>
        <fullName evidence="6">Ferredoxin</fullName>
    </recommendedName>
</protein>
<dbReference type="PRINTS" id="PR00352">
    <property type="entry name" value="3FE4SFRDOXIN"/>
</dbReference>
<comment type="function">
    <text evidence="6">Ferredoxins are iron-sulfur proteins that transfer electrons in a wide variety of metabolic reactions.</text>
</comment>
<evidence type="ECO:0000256" key="6">
    <source>
        <dbReference type="RuleBase" id="RU368020"/>
    </source>
</evidence>
<dbReference type="Pfam" id="PF13370">
    <property type="entry name" value="Fer4_13"/>
    <property type="match status" value="1"/>
</dbReference>
<sequence length="80" mass="8937">MIIEVDREKCVGALPCIAVAPKTFKLDKDKKAYVIDPKGNNYKTVLLAARSCPVKAIKIFDDQGKEVYPGSEFNKEDNTF</sequence>
<evidence type="ECO:0000256" key="4">
    <source>
        <dbReference type="ARBA" id="ARBA00023004"/>
    </source>
</evidence>
<dbReference type="AlphaFoldDB" id="A0A1F4VFF1"/>